<keyword evidence="1" id="KW-0805">Transcription regulation</keyword>
<dbReference type="CDD" id="cd06279">
    <property type="entry name" value="PBP1_LacI-like"/>
    <property type="match status" value="1"/>
</dbReference>
<keyword evidence="2" id="KW-0238">DNA-binding</keyword>
<dbReference type="InterPro" id="IPR010982">
    <property type="entry name" value="Lambda_DNA-bd_dom_sf"/>
</dbReference>
<evidence type="ECO:0000256" key="2">
    <source>
        <dbReference type="ARBA" id="ARBA00023125"/>
    </source>
</evidence>
<evidence type="ECO:0000313" key="6">
    <source>
        <dbReference type="Proteomes" id="UP000635606"/>
    </source>
</evidence>
<dbReference type="Pfam" id="PF00356">
    <property type="entry name" value="LacI"/>
    <property type="match status" value="1"/>
</dbReference>
<dbReference type="PANTHER" id="PTHR30146:SF138">
    <property type="entry name" value="TRANSCRIPTIONAL REGULATORY PROTEIN"/>
    <property type="match status" value="1"/>
</dbReference>
<evidence type="ECO:0000259" key="4">
    <source>
        <dbReference type="PROSITE" id="PS50932"/>
    </source>
</evidence>
<dbReference type="CDD" id="cd01392">
    <property type="entry name" value="HTH_LacI"/>
    <property type="match status" value="1"/>
</dbReference>
<evidence type="ECO:0000256" key="1">
    <source>
        <dbReference type="ARBA" id="ARBA00023015"/>
    </source>
</evidence>
<sequence>MPRNRRLTLRDVAAELGVSAKTVSNAFSRPDQLSAALRERILATADRLGYAGPDPVAAGLASGRVGAIGVAYANRLSYAFDDPVARELLAGMTSVAESADTGLLLLPGRRSASAVTRAAVDGLIACSLADDDPVLTAALARRLPLVVVDQPRPATLGPGVPWVGVDDRAGAERAADHLLGLGHRHLGVVCFGLWRAPTAGLVSAAEQQAATYAVSRDRLAGYRGAVERRGLDWTHVPVHQGTDSTPDEGDAGATAVLRLSPRPTALLCMSDRLAEGALRAAHRLGLRVPDDLSVVGFDDATPTAANLGLTTAHQPVRAKGERAAAVLLTLLRDQVPDPTPPLPATLVLRGSTADVPRRS</sequence>
<dbReference type="Pfam" id="PF13377">
    <property type="entry name" value="Peripla_BP_3"/>
    <property type="match status" value="1"/>
</dbReference>
<dbReference type="RefSeq" id="WP_203926691.1">
    <property type="nucleotide sequence ID" value="NZ_BOPH01000020.1"/>
</dbReference>
<dbReference type="GO" id="GO:0003700">
    <property type="term" value="F:DNA-binding transcription factor activity"/>
    <property type="evidence" value="ECO:0007669"/>
    <property type="project" value="TreeGrafter"/>
</dbReference>
<dbReference type="InterPro" id="IPR046335">
    <property type="entry name" value="LacI/GalR-like_sensor"/>
</dbReference>
<gene>
    <name evidence="5" type="ORF">Voc01_016430</name>
</gene>
<dbReference type="SMART" id="SM00354">
    <property type="entry name" value="HTH_LACI"/>
    <property type="match status" value="1"/>
</dbReference>
<protein>
    <submittedName>
        <fullName evidence="5">Transcriptional regulator</fullName>
    </submittedName>
</protein>
<proteinExistence type="predicted"/>
<dbReference type="Proteomes" id="UP000635606">
    <property type="component" value="Unassembled WGS sequence"/>
</dbReference>
<dbReference type="SUPFAM" id="SSF53822">
    <property type="entry name" value="Periplasmic binding protein-like I"/>
    <property type="match status" value="1"/>
</dbReference>
<dbReference type="PROSITE" id="PS50932">
    <property type="entry name" value="HTH_LACI_2"/>
    <property type="match status" value="1"/>
</dbReference>
<comment type="caution">
    <text evidence="5">The sequence shown here is derived from an EMBL/GenBank/DDBJ whole genome shotgun (WGS) entry which is preliminary data.</text>
</comment>
<dbReference type="PANTHER" id="PTHR30146">
    <property type="entry name" value="LACI-RELATED TRANSCRIPTIONAL REPRESSOR"/>
    <property type="match status" value="1"/>
</dbReference>
<dbReference type="InterPro" id="IPR000843">
    <property type="entry name" value="HTH_LacI"/>
</dbReference>
<dbReference type="SUPFAM" id="SSF47413">
    <property type="entry name" value="lambda repressor-like DNA-binding domains"/>
    <property type="match status" value="1"/>
</dbReference>
<dbReference type="Gene3D" id="3.40.50.2300">
    <property type="match status" value="2"/>
</dbReference>
<name>A0A8J3ZSL3_9ACTN</name>
<evidence type="ECO:0000313" key="5">
    <source>
        <dbReference type="EMBL" id="GIJ66726.1"/>
    </source>
</evidence>
<dbReference type="GO" id="GO:0000976">
    <property type="term" value="F:transcription cis-regulatory region binding"/>
    <property type="evidence" value="ECO:0007669"/>
    <property type="project" value="TreeGrafter"/>
</dbReference>
<dbReference type="Gene3D" id="1.10.260.40">
    <property type="entry name" value="lambda repressor-like DNA-binding domains"/>
    <property type="match status" value="1"/>
</dbReference>
<dbReference type="EMBL" id="BOPH01000020">
    <property type="protein sequence ID" value="GIJ66726.1"/>
    <property type="molecule type" value="Genomic_DNA"/>
</dbReference>
<keyword evidence="3" id="KW-0804">Transcription</keyword>
<accession>A0A8J3ZSL3</accession>
<keyword evidence="6" id="KW-1185">Reference proteome</keyword>
<organism evidence="5 6">
    <name type="scientific">Virgisporangium ochraceum</name>
    <dbReference type="NCBI Taxonomy" id="65505"/>
    <lineage>
        <taxon>Bacteria</taxon>
        <taxon>Bacillati</taxon>
        <taxon>Actinomycetota</taxon>
        <taxon>Actinomycetes</taxon>
        <taxon>Micromonosporales</taxon>
        <taxon>Micromonosporaceae</taxon>
        <taxon>Virgisporangium</taxon>
    </lineage>
</organism>
<dbReference type="InterPro" id="IPR028082">
    <property type="entry name" value="Peripla_BP_I"/>
</dbReference>
<reference evidence="5" key="1">
    <citation type="submission" date="2021-01" db="EMBL/GenBank/DDBJ databases">
        <title>Whole genome shotgun sequence of Virgisporangium ochraceum NBRC 16418.</title>
        <authorList>
            <person name="Komaki H."/>
            <person name="Tamura T."/>
        </authorList>
    </citation>
    <scope>NUCLEOTIDE SEQUENCE</scope>
    <source>
        <strain evidence="5">NBRC 16418</strain>
    </source>
</reference>
<dbReference type="AlphaFoldDB" id="A0A8J3ZSL3"/>
<feature type="domain" description="HTH lacI-type" evidence="4">
    <location>
        <begin position="7"/>
        <end position="62"/>
    </location>
</feature>
<evidence type="ECO:0000256" key="3">
    <source>
        <dbReference type="ARBA" id="ARBA00023163"/>
    </source>
</evidence>